<reference evidence="2 3" key="1">
    <citation type="submission" date="2019-09" db="EMBL/GenBank/DDBJ databases">
        <title>Bird 10,000 Genomes (B10K) Project - Family phase.</title>
        <authorList>
            <person name="Zhang G."/>
        </authorList>
    </citation>
    <scope>NUCLEOTIDE SEQUENCE [LARGE SCALE GENOMIC DNA]</scope>
    <source>
        <strain evidence="2">B10K-LSUMZ-16893</strain>
    </source>
</reference>
<dbReference type="InterPro" id="IPR045206">
    <property type="entry name" value="Maestro_heat-like_prot"/>
</dbReference>
<dbReference type="InterPro" id="IPR055408">
    <property type="entry name" value="HEAT_MROH2B-like"/>
</dbReference>
<dbReference type="PANTHER" id="PTHR23120">
    <property type="entry name" value="MAESTRO-RELATED HEAT DOMAIN-CONTAINING"/>
    <property type="match status" value="1"/>
</dbReference>
<name>A0A7K7UW05_EUDEL</name>
<evidence type="ECO:0000313" key="3">
    <source>
        <dbReference type="Proteomes" id="UP000533954"/>
    </source>
</evidence>
<feature type="non-terminal residue" evidence="2">
    <location>
        <position position="286"/>
    </location>
</feature>
<evidence type="ECO:0000259" key="1">
    <source>
        <dbReference type="Pfam" id="PF23210"/>
    </source>
</evidence>
<evidence type="ECO:0000313" key="2">
    <source>
        <dbReference type="EMBL" id="NXA32516.1"/>
    </source>
</evidence>
<feature type="non-terminal residue" evidence="2">
    <location>
        <position position="1"/>
    </location>
</feature>
<organism evidence="2 3">
    <name type="scientific">Eudromia elegans</name>
    <name type="common">Elegant crested-tinamou</name>
    <dbReference type="NCBI Taxonomy" id="8805"/>
    <lineage>
        <taxon>Eukaryota</taxon>
        <taxon>Metazoa</taxon>
        <taxon>Chordata</taxon>
        <taxon>Craniata</taxon>
        <taxon>Vertebrata</taxon>
        <taxon>Euteleostomi</taxon>
        <taxon>Archelosauria</taxon>
        <taxon>Archosauria</taxon>
        <taxon>Dinosauria</taxon>
        <taxon>Saurischia</taxon>
        <taxon>Theropoda</taxon>
        <taxon>Coelurosauria</taxon>
        <taxon>Aves</taxon>
        <taxon>Palaeognathae</taxon>
        <taxon>Tinamiformes</taxon>
        <taxon>Tinamidae</taxon>
        <taxon>Eudromia</taxon>
    </lineage>
</organism>
<gene>
    <name evidence="2" type="primary">Mroh2b_1</name>
    <name evidence="2" type="ORF">EUDELE_R06841</name>
</gene>
<dbReference type="Proteomes" id="UP000533954">
    <property type="component" value="Unassembled WGS sequence"/>
</dbReference>
<dbReference type="PANTHER" id="PTHR23120:SF22">
    <property type="entry name" value="MAESTRO HEAT-LIKE REPEAT-CONTAINING PROTEIN FAMILY MEMBER 2B"/>
    <property type="match status" value="1"/>
</dbReference>
<dbReference type="AlphaFoldDB" id="A0A7K7UW05"/>
<accession>A0A7K7UW05</accession>
<protein>
    <submittedName>
        <fullName evidence="2">MRO2B protein</fullName>
    </submittedName>
</protein>
<dbReference type="EMBL" id="VZSX01000011">
    <property type="protein sequence ID" value="NXA32516.1"/>
    <property type="molecule type" value="Genomic_DNA"/>
</dbReference>
<dbReference type="Pfam" id="PF23210">
    <property type="entry name" value="HEAT_Maestro_2"/>
    <property type="match status" value="2"/>
</dbReference>
<feature type="domain" description="MROH2B-like HEAT-repeats" evidence="1">
    <location>
        <begin position="244"/>
        <end position="285"/>
    </location>
</feature>
<proteinExistence type="predicted"/>
<keyword evidence="3" id="KW-1185">Reference proteome</keyword>
<sequence length="286" mass="31978">RLQLLWPKLLQFVVPAPYTGMLVPLCRCLCALAKWQQGVEREEEHAALELLQSEEQGREPECKPISPVAQVMSAVTPHADGGRGAAALQLLLALRGVIHGSVGASWAAEIPALLQQLAGTNMSSLDTAHWESLLLKFLQRSLTLIADDLWVMELSRELNYQLGRSARLSWDKRFLYKALGTALAACGRLHFVREQTLQHLQCANFLELWEAQVSELVRHCMHWGSRLCVPCSALQLFSLLLDVVKARATRAALMVIYGRMALRAPKEELLARVGRDIVGNVLRLYR</sequence>
<dbReference type="GO" id="GO:0005737">
    <property type="term" value="C:cytoplasm"/>
    <property type="evidence" value="ECO:0007669"/>
    <property type="project" value="TreeGrafter"/>
</dbReference>
<comment type="caution">
    <text evidence="2">The sequence shown here is derived from an EMBL/GenBank/DDBJ whole genome shotgun (WGS) entry which is preliminary data.</text>
</comment>
<feature type="domain" description="MROH2B-like HEAT-repeats" evidence="1">
    <location>
        <begin position="3"/>
        <end position="208"/>
    </location>
</feature>
<dbReference type="OrthoDB" id="9120731at2759"/>